<proteinExistence type="predicted"/>
<evidence type="ECO:0000313" key="3">
    <source>
        <dbReference type="Proteomes" id="UP000236728"/>
    </source>
</evidence>
<gene>
    <name evidence="2" type="ORF">SAMN05421819_3136</name>
</gene>
<accession>A0A1H6AHF0</accession>
<reference evidence="2 3" key="1">
    <citation type="submission" date="2016-10" db="EMBL/GenBank/DDBJ databases">
        <authorList>
            <person name="de Groot N.N."/>
        </authorList>
    </citation>
    <scope>NUCLEOTIDE SEQUENCE [LARGE SCALE GENOMIC DNA]</scope>
    <source>
        <strain evidence="2 3">DSM 22489</strain>
    </source>
</reference>
<dbReference type="EMBL" id="FNVA01000005">
    <property type="protein sequence ID" value="SEG47584.1"/>
    <property type="molecule type" value="Genomic_DNA"/>
</dbReference>
<name>A0A1H6AHF0_9BACT</name>
<sequence>MGFDPVPEAWPNKAGRRSNTLTHKTCMHCGSNAMRRINRKGFLEETLLPKLGLFPWECAMCRRKTFLRNNGHSELRRKAHDRRDQEHTESQSPAD</sequence>
<organism evidence="2 3">
    <name type="scientific">Bryocella elongata</name>
    <dbReference type="NCBI Taxonomy" id="863522"/>
    <lineage>
        <taxon>Bacteria</taxon>
        <taxon>Pseudomonadati</taxon>
        <taxon>Acidobacteriota</taxon>
        <taxon>Terriglobia</taxon>
        <taxon>Terriglobales</taxon>
        <taxon>Acidobacteriaceae</taxon>
        <taxon>Bryocella</taxon>
    </lineage>
</organism>
<keyword evidence="3" id="KW-1185">Reference proteome</keyword>
<feature type="region of interest" description="Disordered" evidence="1">
    <location>
        <begin position="69"/>
        <end position="95"/>
    </location>
</feature>
<dbReference type="AlphaFoldDB" id="A0A1H6AHF0"/>
<evidence type="ECO:0000256" key="1">
    <source>
        <dbReference type="SAM" id="MobiDB-lite"/>
    </source>
</evidence>
<feature type="compositionally biased region" description="Basic and acidic residues" evidence="1">
    <location>
        <begin position="71"/>
        <end position="89"/>
    </location>
</feature>
<dbReference type="Proteomes" id="UP000236728">
    <property type="component" value="Unassembled WGS sequence"/>
</dbReference>
<protein>
    <submittedName>
        <fullName evidence="2">Uncharacterized protein</fullName>
    </submittedName>
</protein>
<evidence type="ECO:0000313" key="2">
    <source>
        <dbReference type="EMBL" id="SEG47584.1"/>
    </source>
</evidence>